<dbReference type="RefSeq" id="XP_008729808.1">
    <property type="nucleotide sequence ID" value="XM_008731586.1"/>
</dbReference>
<evidence type="ECO:0000259" key="2">
    <source>
        <dbReference type="Pfam" id="PF01408"/>
    </source>
</evidence>
<protein>
    <recommendedName>
        <fullName evidence="6">Gfo/Idh/MocA-like oxidoreductase N-terminal domain-containing protein</fullName>
    </recommendedName>
</protein>
<dbReference type="Pfam" id="PF01408">
    <property type="entry name" value="GFO_IDH_MocA"/>
    <property type="match status" value="1"/>
</dbReference>
<evidence type="ECO:0000256" key="1">
    <source>
        <dbReference type="SAM" id="MobiDB-lite"/>
    </source>
</evidence>
<dbReference type="GO" id="GO:0000166">
    <property type="term" value="F:nucleotide binding"/>
    <property type="evidence" value="ECO:0007669"/>
    <property type="project" value="InterPro"/>
</dbReference>
<sequence length="410" mass="45461">MALAALPQPLVRVLFVGAGNITFGNDNVLWNHSLRIEKLLRTRLEVIAVIDPSVERVSQVLLQKRAAAAAPCYATTKHFLTVQEAKEHLTHGMLAHPDLIVLATPPHYRGTMHLGRDLEAQIIETFGSAPRLFCEKPLSTARPAEVWPVATFLRDAGNIVSVGYMLRYLKVVQHAMAVLRENNVAVMAVTARYTMAYSKVRKLDWWNKAKQCGPIVEQATHFCDLCRYLGGEVDLDSVRACALEHDEPAGTLSSMAVDDSQIPRDDRIPRATAAFWKYRTGAVGSLVHTVTLHGINYSNEIVIGGDGFQIRLVDLYGSSPTLYVRTPASEHEDSFSYANDDPFYTEFAALLEPHGVFPSQRNASNPEGTHDRESLSSCPPAGILSSYEDACKTHEFTWRIRDESEKSSAQ</sequence>
<dbReference type="Proteomes" id="UP000030678">
    <property type="component" value="Unassembled WGS sequence"/>
</dbReference>
<evidence type="ECO:0000313" key="5">
    <source>
        <dbReference type="Proteomes" id="UP000030678"/>
    </source>
</evidence>
<proteinExistence type="predicted"/>
<dbReference type="PANTHER" id="PTHR43249">
    <property type="entry name" value="UDP-N-ACETYL-2-AMINO-2-DEOXY-D-GLUCURONATE OXIDASE"/>
    <property type="match status" value="1"/>
</dbReference>
<dbReference type="SUPFAM" id="SSF51735">
    <property type="entry name" value="NAD(P)-binding Rossmann-fold domains"/>
    <property type="match status" value="1"/>
</dbReference>
<dbReference type="VEuPathDB" id="FungiDB:G647_07270"/>
<name>V9D4M1_9EURO</name>
<dbReference type="AlphaFoldDB" id="V9D4M1"/>
<feature type="region of interest" description="Disordered" evidence="1">
    <location>
        <begin position="358"/>
        <end position="378"/>
    </location>
</feature>
<organism evidence="4 5">
    <name type="scientific">Cladophialophora carrionii CBS 160.54</name>
    <dbReference type="NCBI Taxonomy" id="1279043"/>
    <lineage>
        <taxon>Eukaryota</taxon>
        <taxon>Fungi</taxon>
        <taxon>Dikarya</taxon>
        <taxon>Ascomycota</taxon>
        <taxon>Pezizomycotina</taxon>
        <taxon>Eurotiomycetes</taxon>
        <taxon>Chaetothyriomycetidae</taxon>
        <taxon>Chaetothyriales</taxon>
        <taxon>Herpotrichiellaceae</taxon>
        <taxon>Cladophialophora</taxon>
    </lineage>
</organism>
<evidence type="ECO:0000313" key="4">
    <source>
        <dbReference type="EMBL" id="ETI20927.1"/>
    </source>
</evidence>
<evidence type="ECO:0008006" key="6">
    <source>
        <dbReference type="Google" id="ProtNLM"/>
    </source>
</evidence>
<reference evidence="4 5" key="1">
    <citation type="submission" date="2013-03" db="EMBL/GenBank/DDBJ databases">
        <title>The Genome Sequence of Cladophialophora carrionii CBS 160.54.</title>
        <authorList>
            <consortium name="The Broad Institute Genomics Platform"/>
            <person name="Cuomo C."/>
            <person name="de Hoog S."/>
            <person name="Gorbushina A."/>
            <person name="Walker B."/>
            <person name="Young S.K."/>
            <person name="Zeng Q."/>
            <person name="Gargeya S."/>
            <person name="Fitzgerald M."/>
            <person name="Haas B."/>
            <person name="Abouelleil A."/>
            <person name="Allen A.W."/>
            <person name="Alvarado L."/>
            <person name="Arachchi H.M."/>
            <person name="Berlin A.M."/>
            <person name="Chapman S.B."/>
            <person name="Gainer-Dewar J."/>
            <person name="Goldberg J."/>
            <person name="Griggs A."/>
            <person name="Gujja S."/>
            <person name="Hansen M."/>
            <person name="Howarth C."/>
            <person name="Imamovic A."/>
            <person name="Ireland A."/>
            <person name="Larimer J."/>
            <person name="McCowan C."/>
            <person name="Murphy C."/>
            <person name="Pearson M."/>
            <person name="Poon T.W."/>
            <person name="Priest M."/>
            <person name="Roberts A."/>
            <person name="Saif S."/>
            <person name="Shea T."/>
            <person name="Sisk P."/>
            <person name="Sykes S."/>
            <person name="Wortman J."/>
            <person name="Nusbaum C."/>
            <person name="Birren B."/>
        </authorList>
    </citation>
    <scope>NUCLEOTIDE SEQUENCE [LARGE SCALE GENOMIC DNA]</scope>
    <source>
        <strain evidence="4 5">CBS 160.54</strain>
    </source>
</reference>
<dbReference type="SUPFAM" id="SSF55347">
    <property type="entry name" value="Glyceraldehyde-3-phosphate dehydrogenase-like, C-terminal domain"/>
    <property type="match status" value="1"/>
</dbReference>
<dbReference type="EMBL" id="KB822707">
    <property type="protein sequence ID" value="ETI20927.1"/>
    <property type="molecule type" value="Genomic_DNA"/>
</dbReference>
<accession>V9D4M1</accession>
<dbReference type="InterPro" id="IPR052515">
    <property type="entry name" value="Gfo/Idh/MocA_Oxidoreductase"/>
</dbReference>
<dbReference type="PANTHER" id="PTHR43249:SF1">
    <property type="entry name" value="D-GLUCOSIDE 3-DEHYDROGENASE"/>
    <property type="match status" value="1"/>
</dbReference>
<dbReference type="InterPro" id="IPR036291">
    <property type="entry name" value="NAD(P)-bd_dom_sf"/>
</dbReference>
<evidence type="ECO:0000259" key="3">
    <source>
        <dbReference type="Pfam" id="PF08635"/>
    </source>
</evidence>
<dbReference type="InterPro" id="IPR000683">
    <property type="entry name" value="Gfo/Idh/MocA-like_OxRdtase_N"/>
</dbReference>
<dbReference type="Gene3D" id="3.40.50.720">
    <property type="entry name" value="NAD(P)-binding Rossmann-like Domain"/>
    <property type="match status" value="1"/>
</dbReference>
<dbReference type="InterPro" id="IPR013944">
    <property type="entry name" value="OxRdtase_put_C"/>
</dbReference>
<dbReference type="OrthoDB" id="10250282at2759"/>
<feature type="domain" description="Gfo/Idh/MocA-like oxidoreductase N-terminal" evidence="2">
    <location>
        <begin position="11"/>
        <end position="164"/>
    </location>
</feature>
<gene>
    <name evidence="4" type="ORF">G647_07270</name>
</gene>
<feature type="domain" description="Oxidoreductase putative C-terminal" evidence="3">
    <location>
        <begin position="167"/>
        <end position="308"/>
    </location>
</feature>
<dbReference type="HOGENOM" id="CLU_039338_0_0_1"/>
<dbReference type="Pfam" id="PF08635">
    <property type="entry name" value="ox_reductase_C"/>
    <property type="match status" value="1"/>
</dbReference>
<dbReference type="GeneID" id="19985763"/>
<dbReference type="Gene3D" id="3.30.360.10">
    <property type="entry name" value="Dihydrodipicolinate Reductase, domain 2"/>
    <property type="match status" value="1"/>
</dbReference>